<organism evidence="1 2">
    <name type="scientific">Acaryochloris marina (strain MBIC 11017)</name>
    <dbReference type="NCBI Taxonomy" id="329726"/>
    <lineage>
        <taxon>Bacteria</taxon>
        <taxon>Bacillati</taxon>
        <taxon>Cyanobacteriota</taxon>
        <taxon>Cyanophyceae</taxon>
        <taxon>Acaryochloridales</taxon>
        <taxon>Acaryochloridaceae</taxon>
        <taxon>Acaryochloris</taxon>
    </lineage>
</organism>
<evidence type="ECO:0000313" key="1">
    <source>
        <dbReference type="EMBL" id="ABW29369.1"/>
    </source>
</evidence>
<dbReference type="EMBL" id="CP000828">
    <property type="protein sequence ID" value="ABW29369.1"/>
    <property type="molecule type" value="Genomic_DNA"/>
</dbReference>
<reference evidence="1 2" key="1">
    <citation type="journal article" date="2008" name="Proc. Natl. Acad. Sci. U.S.A.">
        <title>Niche adaptation and genome expansion in the chlorophyll d-producing cyanobacterium Acaryochloris marina.</title>
        <authorList>
            <person name="Swingley W.D."/>
            <person name="Chen M."/>
            <person name="Cheung P.C."/>
            <person name="Conrad A.L."/>
            <person name="Dejesa L.C."/>
            <person name="Hao J."/>
            <person name="Honchak B.M."/>
            <person name="Karbach L.E."/>
            <person name="Kurdoglu A."/>
            <person name="Lahiri S."/>
            <person name="Mastrian S.D."/>
            <person name="Miyashita H."/>
            <person name="Page L."/>
            <person name="Ramakrishna P."/>
            <person name="Satoh S."/>
            <person name="Sattley W.M."/>
            <person name="Shimada Y."/>
            <person name="Taylor H.L."/>
            <person name="Tomo T."/>
            <person name="Tsuchiya T."/>
            <person name="Wang Z.T."/>
            <person name="Raymond J."/>
            <person name="Mimuro M."/>
            <person name="Blankenship R.E."/>
            <person name="Touchman J.W."/>
        </authorList>
    </citation>
    <scope>NUCLEOTIDE SEQUENCE [LARGE SCALE GENOMIC DNA]</scope>
    <source>
        <strain evidence="2">MBIC 11017</strain>
    </source>
</reference>
<proteinExistence type="predicted"/>
<protein>
    <submittedName>
        <fullName evidence="1">Uncharacterized protein</fullName>
    </submittedName>
</protein>
<gene>
    <name evidence="1" type="ordered locus">AM1_4390</name>
</gene>
<dbReference type="Proteomes" id="UP000000268">
    <property type="component" value="Chromosome"/>
</dbReference>
<dbReference type="KEGG" id="amr:AM1_4390"/>
<dbReference type="RefSeq" id="WP_012164694.1">
    <property type="nucleotide sequence ID" value="NC_009925.1"/>
</dbReference>
<keyword evidence="2" id="KW-1185">Reference proteome</keyword>
<name>B0CEX2_ACAM1</name>
<dbReference type="HOGENOM" id="CLU_1425169_0_0_3"/>
<dbReference type="OrthoDB" id="574658at2"/>
<dbReference type="AlphaFoldDB" id="B0CEX2"/>
<dbReference type="eggNOG" id="ENOG5032YZ7">
    <property type="taxonomic scope" value="Bacteria"/>
</dbReference>
<sequence>MAKKTIRATLLKLVAGLAVITVLTTIVMGPSLTVQGVPIGIIFKFLQDGQAREAYFSDDKQGLHTRLQELDVEEEIKAFYRPQIPDEVKLDQHIHQIFYDTAGYVGKAYQVNAQGTLVLIDRQFEQWYPLAYQAGVVVDSVYKDDIHYVVGPDGITAPYKQVAQLFPIPTLKELIKLKSKQSLSWGEIPS</sequence>
<accession>B0CEX2</accession>
<evidence type="ECO:0000313" key="2">
    <source>
        <dbReference type="Proteomes" id="UP000000268"/>
    </source>
</evidence>